<protein>
    <submittedName>
        <fullName evidence="3">AarF/UbiB family protein</fullName>
    </submittedName>
</protein>
<evidence type="ECO:0000313" key="4">
    <source>
        <dbReference type="Proteomes" id="UP001501218"/>
    </source>
</evidence>
<name>A0ABP5T038_9PSEU</name>
<keyword evidence="4" id="KW-1185">Reference proteome</keyword>
<evidence type="ECO:0000313" key="3">
    <source>
        <dbReference type="EMBL" id="GAA2342264.1"/>
    </source>
</evidence>
<organism evidence="3 4">
    <name type="scientific">Saccharopolyspora halophila</name>
    <dbReference type="NCBI Taxonomy" id="405551"/>
    <lineage>
        <taxon>Bacteria</taxon>
        <taxon>Bacillati</taxon>
        <taxon>Actinomycetota</taxon>
        <taxon>Actinomycetes</taxon>
        <taxon>Pseudonocardiales</taxon>
        <taxon>Pseudonocardiaceae</taxon>
        <taxon>Saccharopolyspora</taxon>
    </lineage>
</organism>
<dbReference type="Proteomes" id="UP001501218">
    <property type="component" value="Unassembled WGS sequence"/>
</dbReference>
<dbReference type="Pfam" id="PF03109">
    <property type="entry name" value="ABC1"/>
    <property type="match status" value="1"/>
</dbReference>
<evidence type="ECO:0000256" key="1">
    <source>
        <dbReference type="ARBA" id="ARBA00009670"/>
    </source>
</evidence>
<dbReference type="EMBL" id="BAAARA010000004">
    <property type="protein sequence ID" value="GAA2342264.1"/>
    <property type="molecule type" value="Genomic_DNA"/>
</dbReference>
<accession>A0ABP5T038</accession>
<dbReference type="CDD" id="cd05121">
    <property type="entry name" value="ABC1_ADCK3-like"/>
    <property type="match status" value="1"/>
</dbReference>
<dbReference type="SUPFAM" id="SSF56112">
    <property type="entry name" value="Protein kinase-like (PK-like)"/>
    <property type="match status" value="1"/>
</dbReference>
<dbReference type="PANTHER" id="PTHR10566">
    <property type="entry name" value="CHAPERONE-ACTIVITY OF BC1 COMPLEX CABC1 -RELATED"/>
    <property type="match status" value="1"/>
</dbReference>
<feature type="domain" description="ABC1 atypical kinase-like" evidence="2">
    <location>
        <begin position="81"/>
        <end position="325"/>
    </location>
</feature>
<dbReference type="InterPro" id="IPR011009">
    <property type="entry name" value="Kinase-like_dom_sf"/>
</dbReference>
<comment type="similarity">
    <text evidence="1">Belongs to the protein kinase superfamily. ADCK protein kinase family.</text>
</comment>
<sequence>MGVQRLKLVTEVLSGLFKNEFTRAFEARDTSDASGLAREQLRARDVRLGLERLGPFYVKLGQMLSTRPDIVPPAVMVELEKLHDRVSPAPFSTFEPVLEDELGPDWKERFQHVELLEPLGVASLAQVYGATLRNGDPAVIKIQRPGIKGMVLEDMRMMRRAARMIGKCAPRFHSVVDVEAMLGVLFDAMRPELDFNVEASHMEEARRAVRDFQHLSVPEVVWSSERVLVQTLAPGRSIRHVDRAAMPVQERTAIGKDLLAFTYHGFFVNRVFHADPHPGNIFVQPGAPASLIDWGMVGRLDRSTSLKIMLVLLNLAENDGQALAKSWIELGYATEWADVPAFMSDMAALTPKIASASLEELDFGVTLTSVLERSTKRGIKTNPVISVLGKAFANIEGSVRCVAPELSITDVFHDQMRGIMTALAREQCSTTRVARVATELMLDLDVVPGQLRTVLRDLANRELSVRTGDRNASQENRFQVPPSLVALGGAALWLHHRRNRPR</sequence>
<gene>
    <name evidence="3" type="ORF">GCM10009854_18620</name>
</gene>
<dbReference type="InterPro" id="IPR050154">
    <property type="entry name" value="UbiB_kinase"/>
</dbReference>
<dbReference type="PANTHER" id="PTHR10566:SF113">
    <property type="entry name" value="PROTEIN ACTIVITY OF BC1 COMPLEX KINASE 7, CHLOROPLASTIC"/>
    <property type="match status" value="1"/>
</dbReference>
<dbReference type="InterPro" id="IPR004147">
    <property type="entry name" value="ABC1_dom"/>
</dbReference>
<proteinExistence type="inferred from homology"/>
<evidence type="ECO:0000259" key="2">
    <source>
        <dbReference type="Pfam" id="PF03109"/>
    </source>
</evidence>
<comment type="caution">
    <text evidence="3">The sequence shown here is derived from an EMBL/GenBank/DDBJ whole genome shotgun (WGS) entry which is preliminary data.</text>
</comment>
<reference evidence="4" key="1">
    <citation type="journal article" date="2019" name="Int. J. Syst. Evol. Microbiol.">
        <title>The Global Catalogue of Microorganisms (GCM) 10K type strain sequencing project: providing services to taxonomists for standard genome sequencing and annotation.</title>
        <authorList>
            <consortium name="The Broad Institute Genomics Platform"/>
            <consortium name="The Broad Institute Genome Sequencing Center for Infectious Disease"/>
            <person name="Wu L."/>
            <person name="Ma J."/>
        </authorList>
    </citation>
    <scope>NUCLEOTIDE SEQUENCE [LARGE SCALE GENOMIC DNA]</scope>
    <source>
        <strain evidence="4">JCM 16221</strain>
    </source>
</reference>